<evidence type="ECO:0000313" key="2">
    <source>
        <dbReference type="Proteomes" id="UP001244564"/>
    </source>
</evidence>
<proteinExistence type="predicted"/>
<accession>A0ABY8KKS6</accession>
<dbReference type="Proteomes" id="UP001244564">
    <property type="component" value="Chromosome"/>
</dbReference>
<dbReference type="EMBL" id="CP122283">
    <property type="protein sequence ID" value="WGF39153.1"/>
    <property type="molecule type" value="Genomic_DNA"/>
</dbReference>
<keyword evidence="2" id="KW-1185">Reference proteome</keyword>
<evidence type="ECO:0000313" key="1">
    <source>
        <dbReference type="EMBL" id="WGF39153.1"/>
    </source>
</evidence>
<name>A0ABY8KKS6_9BACI</name>
<reference evidence="1 2" key="1">
    <citation type="submission" date="2023-04" db="EMBL/GenBank/DDBJ databases">
        <title>Genomic of Lysinibacillus capsici TSBLM.</title>
        <authorList>
            <person name="Hu X.S."/>
            <person name="Yu C.H."/>
        </authorList>
    </citation>
    <scope>NUCLEOTIDE SEQUENCE [LARGE SCALE GENOMIC DNA]</scope>
    <source>
        <strain evidence="1 2">TSBLM</strain>
    </source>
</reference>
<protein>
    <submittedName>
        <fullName evidence="1">Uncharacterized protein</fullName>
    </submittedName>
</protein>
<gene>
    <name evidence="1" type="ORF">QBO96_02505</name>
</gene>
<organism evidence="1 2">
    <name type="scientific">Lysinibacillus capsici</name>
    <dbReference type="NCBI Taxonomy" id="2115968"/>
    <lineage>
        <taxon>Bacteria</taxon>
        <taxon>Bacillati</taxon>
        <taxon>Bacillota</taxon>
        <taxon>Bacilli</taxon>
        <taxon>Bacillales</taxon>
        <taxon>Bacillaceae</taxon>
        <taxon>Lysinibacillus</taxon>
    </lineage>
</organism>
<sequence>MDTRLLADEGTISPVMLTGPFPMISFLQSPLPFKQISIVVE</sequence>
<dbReference type="RefSeq" id="WP_279494898.1">
    <property type="nucleotide sequence ID" value="NZ_CP122283.1"/>
</dbReference>